<evidence type="ECO:0000313" key="3">
    <source>
        <dbReference type="Proteomes" id="UP001190700"/>
    </source>
</evidence>
<reference evidence="2 3" key="1">
    <citation type="journal article" date="2015" name="Genome Biol. Evol.">
        <title>Comparative Genomics of a Bacterivorous Green Alga Reveals Evolutionary Causalities and Consequences of Phago-Mixotrophic Mode of Nutrition.</title>
        <authorList>
            <person name="Burns J.A."/>
            <person name="Paasch A."/>
            <person name="Narechania A."/>
            <person name="Kim E."/>
        </authorList>
    </citation>
    <scope>NUCLEOTIDE SEQUENCE [LARGE SCALE GENOMIC DNA]</scope>
    <source>
        <strain evidence="2 3">PLY_AMNH</strain>
    </source>
</reference>
<accession>A0AAE0GJT9</accession>
<dbReference type="Gene3D" id="2.60.120.200">
    <property type="match status" value="1"/>
</dbReference>
<feature type="chain" id="PRO_5041941753" evidence="1">
    <location>
        <begin position="23"/>
        <end position="303"/>
    </location>
</feature>
<proteinExistence type="predicted"/>
<sequence length="303" mass="33552">MRAARFATILLIAALQGLVAVGQLSPPPPPPPPEPVYCLDFDGINDYLLLPTVENVYGVAMWVKISSIQPQTTYYIIDARYGTPEGYFGNGVHGNIWQYLYADGYQVPVAWDSLAAHVDSWVHLHFEASETFSDNINVMSRVVGGDATNPLGCLKGRLASVYLWGRVVPAEEVAQIARGGDGEDKYEYDHQTQLLVYFSLEEGEGSDTYDITEQAEQPGQLVNGPTWVLENPVWPGWHPPYTTETLYLLDARYGDIEGYFSNRCSPSLPPIFPQMLHSRPSLPCTLASIGGSPDHTQLRAPYK</sequence>
<dbReference type="SUPFAM" id="SSF49899">
    <property type="entry name" value="Concanavalin A-like lectins/glucanases"/>
    <property type="match status" value="1"/>
</dbReference>
<dbReference type="InterPro" id="IPR013320">
    <property type="entry name" value="ConA-like_dom_sf"/>
</dbReference>
<protein>
    <submittedName>
        <fullName evidence="2">Uncharacterized protein</fullName>
    </submittedName>
</protein>
<evidence type="ECO:0000256" key="1">
    <source>
        <dbReference type="SAM" id="SignalP"/>
    </source>
</evidence>
<organism evidence="2 3">
    <name type="scientific">Cymbomonas tetramitiformis</name>
    <dbReference type="NCBI Taxonomy" id="36881"/>
    <lineage>
        <taxon>Eukaryota</taxon>
        <taxon>Viridiplantae</taxon>
        <taxon>Chlorophyta</taxon>
        <taxon>Pyramimonadophyceae</taxon>
        <taxon>Pyramimonadales</taxon>
        <taxon>Pyramimonadaceae</taxon>
        <taxon>Cymbomonas</taxon>
    </lineage>
</organism>
<dbReference type="EMBL" id="LGRX02004990">
    <property type="protein sequence ID" value="KAK3279354.1"/>
    <property type="molecule type" value="Genomic_DNA"/>
</dbReference>
<comment type="caution">
    <text evidence="2">The sequence shown here is derived from an EMBL/GenBank/DDBJ whole genome shotgun (WGS) entry which is preliminary data.</text>
</comment>
<keyword evidence="3" id="KW-1185">Reference proteome</keyword>
<keyword evidence="1" id="KW-0732">Signal</keyword>
<name>A0AAE0GJT9_9CHLO</name>
<feature type="signal peptide" evidence="1">
    <location>
        <begin position="1"/>
        <end position="22"/>
    </location>
</feature>
<dbReference type="Proteomes" id="UP001190700">
    <property type="component" value="Unassembled WGS sequence"/>
</dbReference>
<gene>
    <name evidence="2" type="ORF">CYMTET_12758</name>
</gene>
<evidence type="ECO:0000313" key="2">
    <source>
        <dbReference type="EMBL" id="KAK3279354.1"/>
    </source>
</evidence>
<dbReference type="AlphaFoldDB" id="A0AAE0GJT9"/>